<dbReference type="InterPro" id="IPR036895">
    <property type="entry name" value="Uracil-DNA_glycosylase-like_sf"/>
</dbReference>
<evidence type="ECO:0000313" key="2">
    <source>
        <dbReference type="Proteomes" id="UP001200544"/>
    </source>
</evidence>
<gene>
    <name evidence="1" type="ORF">K0H07_27390</name>
</gene>
<proteinExistence type="predicted"/>
<dbReference type="AlphaFoldDB" id="A0AAW4ZA72"/>
<sequence length="397" mass="46192">MKNFQEKLHTWALNTVEVYKTIAEEEKNTDFASHTAFYTQSDLTRLVSSPEIVVMAINPGSNGSYREQKININWNLDPQKGMTADKFLQGNPFFISEKAKWHLWRRLNSILQYGNLGHILEESQNYAYTNLVFFNTPKAYQLSQRIIDRCAPCTIELLSILSPKFILCLGELTMDVFCKLSGSIKETLIKGELSRTCWNNTLVIHLPHTSKFYSREEMNLVGKSICLLYQKPSIPQSEFYTEMSTLIENLKRRKEAPVTSSKHLRYAIEDLFNKKMEELHYEKFRYSPICFPLNEHLLVSVSHDNKASVNIRHRDFHINGKIHYRQDLDNMDEIYPNCSKYASILRDLDYTIYAENVWLGTKSIKKFRGNNAKEIVGSIIEEIKKISMTKLSNNDNK</sequence>
<accession>A0AAW4ZA72</accession>
<dbReference type="EMBL" id="JAHYQA010000033">
    <property type="protein sequence ID" value="MCE9240852.1"/>
    <property type="molecule type" value="Genomic_DNA"/>
</dbReference>
<dbReference type="RefSeq" id="WP_234129462.1">
    <property type="nucleotide sequence ID" value="NZ_JAHYQA010000033.1"/>
</dbReference>
<reference evidence="1" key="1">
    <citation type="submission" date="2021-07" db="EMBL/GenBank/DDBJ databases">
        <title>Comparative genomics of Bacteroides fragilis group isolates reveals species-dependent resistance mechanisms and validates clinical tools for resistance prediction.</title>
        <authorList>
            <person name="Wallace M.J."/>
            <person name="Jean S."/>
            <person name="Wallace M.A."/>
            <person name="Carey-Ann B.D."/>
            <person name="Dantas G."/>
        </authorList>
    </citation>
    <scope>NUCLEOTIDE SEQUENCE</scope>
    <source>
        <strain evidence="1">BJH_160</strain>
    </source>
</reference>
<dbReference type="Proteomes" id="UP001200544">
    <property type="component" value="Unassembled WGS sequence"/>
</dbReference>
<evidence type="ECO:0000313" key="1">
    <source>
        <dbReference type="EMBL" id="MCE9240852.1"/>
    </source>
</evidence>
<protein>
    <submittedName>
        <fullName evidence="1">Uracil-DNA glycosylase family protein</fullName>
    </submittedName>
</protein>
<dbReference type="Gene3D" id="3.40.470.10">
    <property type="entry name" value="Uracil-DNA glycosylase-like domain"/>
    <property type="match status" value="1"/>
</dbReference>
<organism evidence="1 2">
    <name type="scientific">Bacteroides thetaiotaomicron</name>
    <dbReference type="NCBI Taxonomy" id="818"/>
    <lineage>
        <taxon>Bacteria</taxon>
        <taxon>Pseudomonadati</taxon>
        <taxon>Bacteroidota</taxon>
        <taxon>Bacteroidia</taxon>
        <taxon>Bacteroidales</taxon>
        <taxon>Bacteroidaceae</taxon>
        <taxon>Bacteroides</taxon>
    </lineage>
</organism>
<dbReference type="SUPFAM" id="SSF52141">
    <property type="entry name" value="Uracil-DNA glycosylase-like"/>
    <property type="match status" value="1"/>
</dbReference>
<name>A0AAW4ZA72_BACT4</name>
<comment type="caution">
    <text evidence="1">The sequence shown here is derived from an EMBL/GenBank/DDBJ whole genome shotgun (WGS) entry which is preliminary data.</text>
</comment>